<dbReference type="InterPro" id="IPR004108">
    <property type="entry name" value="Fe_hydrogenase_lsu_C"/>
</dbReference>
<feature type="region of interest" description="Disordered" evidence="4">
    <location>
        <begin position="486"/>
        <end position="507"/>
    </location>
</feature>
<evidence type="ECO:0000313" key="6">
    <source>
        <dbReference type="EMBL" id="KXA61304.1"/>
    </source>
</evidence>
<dbReference type="GO" id="GO:0005506">
    <property type="term" value="F:iron ion binding"/>
    <property type="evidence" value="ECO:0007669"/>
    <property type="project" value="InterPro"/>
</dbReference>
<dbReference type="AlphaFoldDB" id="A0A133RZW0"/>
<name>A0A133RZW0_9FIRM</name>
<dbReference type="InterPro" id="IPR050340">
    <property type="entry name" value="Cytosolic_Fe-S_CAF"/>
</dbReference>
<dbReference type="Pfam" id="PF13237">
    <property type="entry name" value="Fer4_10"/>
    <property type="match status" value="1"/>
</dbReference>
<dbReference type="InterPro" id="IPR009016">
    <property type="entry name" value="Fe_hydrogenase"/>
</dbReference>
<protein>
    <submittedName>
        <fullName evidence="6">Putative ferredoxin hydrogenase</fullName>
    </submittedName>
</protein>
<feature type="compositionally biased region" description="Basic and acidic residues" evidence="4">
    <location>
        <begin position="486"/>
        <end position="495"/>
    </location>
</feature>
<dbReference type="Gene3D" id="4.10.260.20">
    <property type="entry name" value="Iron hydrogenase, small subunit"/>
    <property type="match status" value="1"/>
</dbReference>
<dbReference type="PANTHER" id="PTHR11615">
    <property type="entry name" value="NITRATE, FORMATE, IRON DEHYDROGENASE"/>
    <property type="match status" value="1"/>
</dbReference>
<evidence type="ECO:0000256" key="4">
    <source>
        <dbReference type="SAM" id="MobiDB-lite"/>
    </source>
</evidence>
<evidence type="ECO:0000256" key="3">
    <source>
        <dbReference type="ARBA" id="ARBA00023014"/>
    </source>
</evidence>
<dbReference type="Gene3D" id="3.40.50.1780">
    <property type="match status" value="1"/>
</dbReference>
<evidence type="ECO:0000256" key="1">
    <source>
        <dbReference type="ARBA" id="ARBA00022723"/>
    </source>
</evidence>
<organism evidence="6">
    <name type="scientific">Veillonella atypica</name>
    <dbReference type="NCBI Taxonomy" id="39777"/>
    <lineage>
        <taxon>Bacteria</taxon>
        <taxon>Bacillati</taxon>
        <taxon>Bacillota</taxon>
        <taxon>Negativicutes</taxon>
        <taxon>Veillonellales</taxon>
        <taxon>Veillonellaceae</taxon>
        <taxon>Veillonella</taxon>
    </lineage>
</organism>
<dbReference type="PATRIC" id="fig|39777.7.peg.1916"/>
<reference evidence="6 7" key="1">
    <citation type="submission" date="2016-01" db="EMBL/GenBank/DDBJ databases">
        <authorList>
            <person name="Oliw E.H."/>
        </authorList>
    </citation>
    <scope>NUCLEOTIDE SEQUENCE [LARGE SCALE GENOMIC DNA]</scope>
    <source>
        <strain evidence="6 7">CMW7756B</strain>
    </source>
</reference>
<dbReference type="SUPFAM" id="SSF53920">
    <property type="entry name" value="Fe-only hydrogenase"/>
    <property type="match status" value="1"/>
</dbReference>
<sequence>MIDGLLICYASNIGEIKTFTIGMIIQNEEVLMSQFEFIDKRVPIALDNPSIYHDISKCKNCTLCRRACADVMSVLDYYDLESTGDVPMCIHCGQCAAACPFDSMHARSELDKVKAAIADPDKIVVIQTAPAVRVAIGEGFGYEPGTFLEGKMVSALRKLGADYVVDTNFGADLTIMEEASELVDRLKNGGTIPQFTSCCPAWVRFAEIYFPELIPNLSSTRSCIAMEAAMIKTYFAEKKGINPANIVSVSVNPCTAKKAETKRVEENAAARYYDDESLGMDTDISITTREFIRWLNDEGVDFGSLEDSKFDDLIGMETGASIIFGNTGGVMEAAMRTAYKLITDKEPPPYALTHLEDVRGMNGVKEATVQLGDDVTLSVAVVHGGKNTRDFLNALKENGKHYDFIEVMACPGGCIGGGGQPRTKLPQAVKTKEARIGGLYKADEEYKYVASYENPEIQDLYKNFLGEPLGHKAHELLHTHYTDRSAQLGDRKDVVPETCPTSPKYKG</sequence>
<dbReference type="GO" id="GO:0051536">
    <property type="term" value="F:iron-sulfur cluster binding"/>
    <property type="evidence" value="ECO:0007669"/>
    <property type="project" value="UniProtKB-KW"/>
</dbReference>
<keyword evidence="1" id="KW-0479">Metal-binding</keyword>
<dbReference type="EMBL" id="LRQT01000121">
    <property type="protein sequence ID" value="KXA61304.1"/>
    <property type="molecule type" value="Genomic_DNA"/>
</dbReference>
<feature type="domain" description="4Fe-4S ferredoxin-type" evidence="5">
    <location>
        <begin position="80"/>
        <end position="109"/>
    </location>
</feature>
<dbReference type="Gene3D" id="3.30.70.20">
    <property type="match status" value="1"/>
</dbReference>
<dbReference type="SUPFAM" id="SSF54862">
    <property type="entry name" value="4Fe-4S ferredoxins"/>
    <property type="match status" value="1"/>
</dbReference>
<dbReference type="Proteomes" id="UP000070226">
    <property type="component" value="Unassembled WGS sequence"/>
</dbReference>
<dbReference type="InterPro" id="IPR017900">
    <property type="entry name" value="4Fe4S_Fe_S_CS"/>
</dbReference>
<dbReference type="Pfam" id="PF02906">
    <property type="entry name" value="Fe_hyd_lg_C"/>
    <property type="match status" value="1"/>
</dbReference>
<evidence type="ECO:0000313" key="7">
    <source>
        <dbReference type="Proteomes" id="UP000070226"/>
    </source>
</evidence>
<keyword evidence="2" id="KW-0408">Iron</keyword>
<dbReference type="PROSITE" id="PS00198">
    <property type="entry name" value="4FE4S_FER_1"/>
    <property type="match status" value="1"/>
</dbReference>
<proteinExistence type="predicted"/>
<accession>A0A133RZW0</accession>
<dbReference type="InterPro" id="IPR036991">
    <property type="entry name" value="Fe_hydrogenase_ssu_sf"/>
</dbReference>
<dbReference type="Gene3D" id="3.40.950.10">
    <property type="entry name" value="Fe-only Hydrogenase (Larger Subunit), Chain L, domain 3"/>
    <property type="match status" value="1"/>
</dbReference>
<evidence type="ECO:0000256" key="2">
    <source>
        <dbReference type="ARBA" id="ARBA00023004"/>
    </source>
</evidence>
<keyword evidence="3" id="KW-0411">Iron-sulfur</keyword>
<dbReference type="STRING" id="39777.B7L28_09255"/>
<dbReference type="InterPro" id="IPR003149">
    <property type="entry name" value="Fe_hydrogenase_ssu"/>
</dbReference>
<dbReference type="Pfam" id="PF02256">
    <property type="entry name" value="Fe_hyd_SSU"/>
    <property type="match status" value="1"/>
</dbReference>
<dbReference type="PROSITE" id="PS51379">
    <property type="entry name" value="4FE4S_FER_2"/>
    <property type="match status" value="2"/>
</dbReference>
<gene>
    <name evidence="6" type="ORF">HMPREF3233_01950</name>
</gene>
<comment type="caution">
    <text evidence="6">The sequence shown here is derived from an EMBL/GenBank/DDBJ whole genome shotgun (WGS) entry which is preliminary data.</text>
</comment>
<dbReference type="InterPro" id="IPR017896">
    <property type="entry name" value="4Fe4S_Fe-S-bd"/>
</dbReference>
<feature type="domain" description="4Fe-4S ferredoxin-type" evidence="5">
    <location>
        <begin position="49"/>
        <end position="77"/>
    </location>
</feature>
<evidence type="ECO:0000259" key="5">
    <source>
        <dbReference type="PROSITE" id="PS51379"/>
    </source>
</evidence>
<dbReference type="InterPro" id="IPR013352">
    <property type="entry name" value="Fe_hydrogenase_subset"/>
</dbReference>
<dbReference type="SMART" id="SM00902">
    <property type="entry name" value="Fe_hyd_SSU"/>
    <property type="match status" value="1"/>
</dbReference>
<dbReference type="NCBIfam" id="TIGR02512">
    <property type="entry name" value="FeFe_hydrog_A"/>
    <property type="match status" value="1"/>
</dbReference>
<dbReference type="GO" id="GO:0008901">
    <property type="term" value="F:ferredoxin hydrogenase activity"/>
    <property type="evidence" value="ECO:0007669"/>
    <property type="project" value="InterPro"/>
</dbReference>